<sequence length="196" mass="22808">MDAIIEFVTKFWYLIILILVAGILDLFMPKIKRMLGEKPVDAYLSSLDEEKYKVINHISFEVKDKTINIDHVVVSNYGIFVIKDNDYKGTIVGDEADESWKQKLPTKREKISNPIRENYKNIQLLKQVTSEFGDLAYVSIIDFTTNARLQVKAESKVVYTINLVSEIKKYNDEIISDVMKENIYKRLIGYSKRKNQ</sequence>
<gene>
    <name evidence="3" type="ORF">C1I91_24010</name>
</gene>
<dbReference type="EMBL" id="CP025746">
    <property type="protein sequence ID" value="QAA34457.1"/>
    <property type="molecule type" value="Genomic_DNA"/>
</dbReference>
<dbReference type="RefSeq" id="WP_128215170.1">
    <property type="nucleotide sequence ID" value="NZ_CP025746.1"/>
</dbReference>
<keyword evidence="1" id="KW-0472">Membrane</keyword>
<evidence type="ECO:0000256" key="1">
    <source>
        <dbReference type="SAM" id="Phobius"/>
    </source>
</evidence>
<feature type="domain" description="NERD" evidence="2">
    <location>
        <begin position="32"/>
        <end position="148"/>
    </location>
</feature>
<evidence type="ECO:0000313" key="3">
    <source>
        <dbReference type="EMBL" id="QAA34457.1"/>
    </source>
</evidence>
<proteinExistence type="predicted"/>
<keyword evidence="1" id="KW-1133">Transmembrane helix</keyword>
<keyword evidence="1" id="KW-0812">Transmembrane</keyword>
<dbReference type="Proteomes" id="UP000286268">
    <property type="component" value="Chromosome"/>
</dbReference>
<protein>
    <submittedName>
        <fullName evidence="3">NERD nuclease</fullName>
    </submittedName>
</protein>
<dbReference type="AlphaFoldDB" id="A0A3R5QXC3"/>
<reference evidence="3 4" key="1">
    <citation type="submission" date="2018-01" db="EMBL/GenBank/DDBJ databases">
        <title>Genome Sequencing and Assembly of Anaerobacter polyendosporus strain CT4.</title>
        <authorList>
            <person name="Tachaapaikoon C."/>
            <person name="Sutheeworapong S."/>
            <person name="Jenjaroenpun P."/>
            <person name="Wongsurawat T."/>
            <person name="Nookeaw I."/>
            <person name="Cheawchanlertfa P."/>
            <person name="Kosugi A."/>
            <person name="Cheevadhanarak S."/>
            <person name="Ratanakhanokchai K."/>
        </authorList>
    </citation>
    <scope>NUCLEOTIDE SEQUENCE [LARGE SCALE GENOMIC DNA]</scope>
    <source>
        <strain evidence="3 4">CT4</strain>
    </source>
</reference>
<dbReference type="Pfam" id="PF08378">
    <property type="entry name" value="NERD"/>
    <property type="match status" value="1"/>
</dbReference>
<dbReference type="InterPro" id="IPR011528">
    <property type="entry name" value="NERD"/>
</dbReference>
<evidence type="ECO:0000313" key="4">
    <source>
        <dbReference type="Proteomes" id="UP000286268"/>
    </source>
</evidence>
<evidence type="ECO:0000259" key="2">
    <source>
        <dbReference type="PROSITE" id="PS50965"/>
    </source>
</evidence>
<keyword evidence="4" id="KW-1185">Reference proteome</keyword>
<name>A0A3R5QXC3_9CLOT</name>
<feature type="transmembrane region" description="Helical" evidence="1">
    <location>
        <begin position="12"/>
        <end position="28"/>
    </location>
</feature>
<accession>A0A3R5QXC3</accession>
<organism evidence="3 4">
    <name type="scientific">Clostridium manihotivorum</name>
    <dbReference type="NCBI Taxonomy" id="2320868"/>
    <lineage>
        <taxon>Bacteria</taxon>
        <taxon>Bacillati</taxon>
        <taxon>Bacillota</taxon>
        <taxon>Clostridia</taxon>
        <taxon>Eubacteriales</taxon>
        <taxon>Clostridiaceae</taxon>
        <taxon>Clostridium</taxon>
    </lineage>
</organism>
<dbReference type="OrthoDB" id="9813328at2"/>
<dbReference type="PROSITE" id="PS50965">
    <property type="entry name" value="NERD"/>
    <property type="match status" value="1"/>
</dbReference>
<dbReference type="KEGG" id="cmah:C1I91_24010"/>